<dbReference type="InterPro" id="IPR025713">
    <property type="entry name" value="MotB-like_N_dom"/>
</dbReference>
<comment type="similarity">
    <text evidence="2">Belongs to the MotB family.</text>
</comment>
<proteinExistence type="inferred from homology"/>
<evidence type="ECO:0000256" key="1">
    <source>
        <dbReference type="ARBA" id="ARBA00004162"/>
    </source>
</evidence>
<evidence type="ECO:0000256" key="7">
    <source>
        <dbReference type="PROSITE-ProRule" id="PRU00473"/>
    </source>
</evidence>
<dbReference type="PROSITE" id="PS51123">
    <property type="entry name" value="OMPA_2"/>
    <property type="match status" value="1"/>
</dbReference>
<dbReference type="PANTHER" id="PTHR30329:SF21">
    <property type="entry name" value="LIPOPROTEIN YIAD-RELATED"/>
    <property type="match status" value="1"/>
</dbReference>
<evidence type="ECO:0000313" key="10">
    <source>
        <dbReference type="EMBL" id="PYG89536.1"/>
    </source>
</evidence>
<dbReference type="AlphaFoldDB" id="A0A318XP42"/>
<evidence type="ECO:0000259" key="9">
    <source>
        <dbReference type="PROSITE" id="PS51123"/>
    </source>
</evidence>
<keyword evidence="3" id="KW-1003">Cell membrane</keyword>
<dbReference type="CDD" id="cd07185">
    <property type="entry name" value="OmpA_C-like"/>
    <property type="match status" value="1"/>
</dbReference>
<evidence type="ECO:0000256" key="6">
    <source>
        <dbReference type="ARBA" id="ARBA00023136"/>
    </source>
</evidence>
<dbReference type="Pfam" id="PF13677">
    <property type="entry name" value="MotB_plug"/>
    <property type="match status" value="1"/>
</dbReference>
<evidence type="ECO:0000256" key="3">
    <source>
        <dbReference type="ARBA" id="ARBA00022475"/>
    </source>
</evidence>
<evidence type="ECO:0000256" key="4">
    <source>
        <dbReference type="ARBA" id="ARBA00022692"/>
    </source>
</evidence>
<feature type="domain" description="OmpA-like" evidence="9">
    <location>
        <begin position="119"/>
        <end position="242"/>
    </location>
</feature>
<keyword evidence="5 8" id="KW-1133">Transmembrane helix</keyword>
<dbReference type="PANTHER" id="PTHR30329">
    <property type="entry name" value="STATOR ELEMENT OF FLAGELLAR MOTOR COMPLEX"/>
    <property type="match status" value="1"/>
</dbReference>
<dbReference type="EMBL" id="QKMR01000003">
    <property type="protein sequence ID" value="PYG89536.1"/>
    <property type="molecule type" value="Genomic_DNA"/>
</dbReference>
<comment type="subcellular location">
    <subcellularLocation>
        <location evidence="1">Cell membrane</location>
        <topology evidence="1">Single-pass membrane protein</topology>
    </subcellularLocation>
</comment>
<dbReference type="OrthoDB" id="9815217at2"/>
<feature type="transmembrane region" description="Helical" evidence="8">
    <location>
        <begin position="21"/>
        <end position="38"/>
    </location>
</feature>
<keyword evidence="6 7" id="KW-0472">Membrane</keyword>
<sequence length="261" mass="27967">MAKSKVIKDNAERYLLTYADLMNLLLILFIILFAYSQVDTQKFQQLSQSLGAAFGNGSTPSVVSGGASGNSLINFPATMPSPVIPSNMEDAQYEAAEDAISGLIEAGGMGGDVSVQMTERGILMSIDATLAFKSGSAELEREGRDRVLAIGKTILSKMPDKHIRIEGHTDNVPINSARFPSNWELSGSRSTNVLRLLVDQAGLNSKLVSAVAYGDSMSLVPNNSDANRAKNRRVDIVILRDSSSIGEASTDYTNNTNTNSK</sequence>
<comment type="caution">
    <text evidence="10">The sequence shown here is derived from an EMBL/GenBank/DDBJ whole genome shotgun (WGS) entry which is preliminary data.</text>
</comment>
<dbReference type="GO" id="GO:0005886">
    <property type="term" value="C:plasma membrane"/>
    <property type="evidence" value="ECO:0007669"/>
    <property type="project" value="UniProtKB-SubCell"/>
</dbReference>
<keyword evidence="4 8" id="KW-0812">Transmembrane</keyword>
<reference evidence="10 11" key="1">
    <citation type="submission" date="2018-06" db="EMBL/GenBank/DDBJ databases">
        <title>Genomic Encyclopedia of Type Strains, Phase I: the one thousand microbial genomes (KMG-I) project.</title>
        <authorList>
            <person name="Kyrpides N."/>
        </authorList>
    </citation>
    <scope>NUCLEOTIDE SEQUENCE [LARGE SCALE GENOMIC DNA]</scope>
    <source>
        <strain evidence="10 11">DSM 19573</strain>
    </source>
</reference>
<dbReference type="InterPro" id="IPR050330">
    <property type="entry name" value="Bact_OuterMem_StrucFunc"/>
</dbReference>
<keyword evidence="11" id="KW-1185">Reference proteome</keyword>
<evidence type="ECO:0000313" key="11">
    <source>
        <dbReference type="Proteomes" id="UP000248132"/>
    </source>
</evidence>
<dbReference type="Proteomes" id="UP000248132">
    <property type="component" value="Unassembled WGS sequence"/>
</dbReference>
<dbReference type="InterPro" id="IPR006665">
    <property type="entry name" value="OmpA-like"/>
</dbReference>
<dbReference type="Gene3D" id="3.30.1330.60">
    <property type="entry name" value="OmpA-like domain"/>
    <property type="match status" value="1"/>
</dbReference>
<evidence type="ECO:0000256" key="5">
    <source>
        <dbReference type="ARBA" id="ARBA00022989"/>
    </source>
</evidence>
<dbReference type="InterPro" id="IPR036737">
    <property type="entry name" value="OmpA-like_sf"/>
</dbReference>
<evidence type="ECO:0000256" key="2">
    <source>
        <dbReference type="ARBA" id="ARBA00008914"/>
    </source>
</evidence>
<dbReference type="Pfam" id="PF00691">
    <property type="entry name" value="OmpA"/>
    <property type="match status" value="1"/>
</dbReference>
<accession>A0A318XP42</accession>
<dbReference type="RefSeq" id="WP_110460822.1">
    <property type="nucleotide sequence ID" value="NZ_QKMR01000003.1"/>
</dbReference>
<gene>
    <name evidence="10" type="ORF">LY28_00755</name>
</gene>
<protein>
    <submittedName>
        <fullName evidence="10">Chemotaxis protein MotB</fullName>
    </submittedName>
</protein>
<dbReference type="SUPFAM" id="SSF103088">
    <property type="entry name" value="OmpA-like"/>
    <property type="match status" value="1"/>
</dbReference>
<evidence type="ECO:0000256" key="8">
    <source>
        <dbReference type="SAM" id="Phobius"/>
    </source>
</evidence>
<organism evidence="10 11">
    <name type="scientific">Ruminiclostridium sufflavum DSM 19573</name>
    <dbReference type="NCBI Taxonomy" id="1121337"/>
    <lineage>
        <taxon>Bacteria</taxon>
        <taxon>Bacillati</taxon>
        <taxon>Bacillota</taxon>
        <taxon>Clostridia</taxon>
        <taxon>Eubacteriales</taxon>
        <taxon>Oscillospiraceae</taxon>
        <taxon>Ruminiclostridium</taxon>
    </lineage>
</organism>
<name>A0A318XP42_9FIRM</name>